<dbReference type="HOGENOM" id="CLU_472770_0_0_1"/>
<keyword evidence="2" id="KW-0732">Signal</keyword>
<dbReference type="InParanoid" id="T1HER8"/>
<feature type="compositionally biased region" description="Basic and acidic residues" evidence="1">
    <location>
        <begin position="486"/>
        <end position="498"/>
    </location>
</feature>
<dbReference type="eggNOG" id="ENOG502RU7Z">
    <property type="taxonomic scope" value="Eukaryota"/>
</dbReference>
<evidence type="ECO:0000256" key="2">
    <source>
        <dbReference type="SAM" id="SignalP"/>
    </source>
</evidence>
<feature type="compositionally biased region" description="Low complexity" evidence="1">
    <location>
        <begin position="425"/>
        <end position="435"/>
    </location>
</feature>
<reference evidence="3" key="1">
    <citation type="submission" date="2015-05" db="UniProtKB">
        <authorList>
            <consortium name="EnsemblMetazoa"/>
        </authorList>
    </citation>
    <scope>IDENTIFICATION</scope>
</reference>
<feature type="compositionally biased region" description="Polar residues" evidence="1">
    <location>
        <begin position="466"/>
        <end position="485"/>
    </location>
</feature>
<dbReference type="EnsemblMetazoa" id="RPRC002540-RA">
    <property type="protein sequence ID" value="RPRC002540-PA"/>
    <property type="gene ID" value="RPRC002540"/>
</dbReference>
<feature type="signal peptide" evidence="2">
    <location>
        <begin position="1"/>
        <end position="18"/>
    </location>
</feature>
<dbReference type="EMBL" id="ACPB03016402">
    <property type="status" value="NOT_ANNOTATED_CDS"/>
    <property type="molecule type" value="Genomic_DNA"/>
</dbReference>
<dbReference type="AlphaFoldDB" id="T1HER8"/>
<sequence>MRMILLVPCLFALKLAEAGYYKIRPPPPPPIPPASVHYGPHPPPHHSSSSFIYPHRSPPHAPHHYIPHVPYHHHSSPRIPHLHKTASREFHRLPPFHPPPKINHQWKTYNTFRAPVIKETFNPPPAVTYHTPSYIKDDDKGPIHTIPAPNLGPADKPSIFQNEFHFQQKKQDPEADLVAILKHGIHQVNIPHSPGYQVTEDPTLHNAQSDSPSYFAPDPDPSVPTVKVPTTTDPYSLPSNGQVPLDLYLQQEAEKAETSAQVAPTAQQSSTGGGVGDTLTAQDLFNLLNYQPSSTVNLIPQSQLQQHLLQPNIQFYPQGILVPQYQTSDLALQQQSQQQFQPQYQTFNYDERTQQGAYGSNSFPSSSMSIQINNGDLNAHNDLYDSAFLDNNVAGSERDEVYHNEIVHPQTGAKIGEKRDEKSISKSQLVSSSTKYGTKTTQQKNEHKTPSETNAVNTPKQEDNSKAQFEISNPEVQNESASNENSDSKTEELLKPDDNVQLQKSIKIYESSFTAGTNKESQEDLRETYEYNKGYQKAKKNGRGIVVGQVINDTINLQSESDQGEIPFGTRIRPKRY</sequence>
<feature type="region of interest" description="Disordered" evidence="1">
    <location>
        <begin position="254"/>
        <end position="275"/>
    </location>
</feature>
<evidence type="ECO:0000313" key="3">
    <source>
        <dbReference type="EnsemblMetazoa" id="RPRC002540-PA"/>
    </source>
</evidence>
<evidence type="ECO:0000256" key="1">
    <source>
        <dbReference type="SAM" id="MobiDB-lite"/>
    </source>
</evidence>
<keyword evidence="4" id="KW-1185">Reference proteome</keyword>
<evidence type="ECO:0000313" key="4">
    <source>
        <dbReference type="Proteomes" id="UP000015103"/>
    </source>
</evidence>
<feature type="compositionally biased region" description="Basic and acidic residues" evidence="1">
    <location>
        <begin position="415"/>
        <end position="424"/>
    </location>
</feature>
<dbReference type="OMA" id="MENCTIK"/>
<feature type="chain" id="PRO_5043601629" evidence="2">
    <location>
        <begin position="19"/>
        <end position="577"/>
    </location>
</feature>
<protein>
    <submittedName>
        <fullName evidence="3">Uncharacterized protein</fullName>
    </submittedName>
</protein>
<dbReference type="Proteomes" id="UP000015103">
    <property type="component" value="Unassembled WGS sequence"/>
</dbReference>
<dbReference type="STRING" id="13249.T1HER8"/>
<feature type="region of interest" description="Disordered" evidence="1">
    <location>
        <begin position="400"/>
        <end position="498"/>
    </location>
</feature>
<feature type="compositionally biased region" description="Polar residues" evidence="1">
    <location>
        <begin position="258"/>
        <end position="270"/>
    </location>
</feature>
<dbReference type="VEuPathDB" id="VectorBase:RPRC002540"/>
<feature type="region of interest" description="Disordered" evidence="1">
    <location>
        <begin position="191"/>
        <end position="221"/>
    </location>
</feature>
<organism evidence="3 4">
    <name type="scientific">Rhodnius prolixus</name>
    <name type="common">Triatomid bug</name>
    <dbReference type="NCBI Taxonomy" id="13249"/>
    <lineage>
        <taxon>Eukaryota</taxon>
        <taxon>Metazoa</taxon>
        <taxon>Ecdysozoa</taxon>
        <taxon>Arthropoda</taxon>
        <taxon>Hexapoda</taxon>
        <taxon>Insecta</taxon>
        <taxon>Pterygota</taxon>
        <taxon>Neoptera</taxon>
        <taxon>Paraneoptera</taxon>
        <taxon>Hemiptera</taxon>
        <taxon>Heteroptera</taxon>
        <taxon>Panheteroptera</taxon>
        <taxon>Cimicomorpha</taxon>
        <taxon>Reduviidae</taxon>
        <taxon>Triatominae</taxon>
        <taxon>Rhodnius</taxon>
    </lineage>
</organism>
<proteinExistence type="predicted"/>
<feature type="region of interest" description="Disordered" evidence="1">
    <location>
        <begin position="32"/>
        <end position="54"/>
    </location>
</feature>
<name>T1HER8_RHOPR</name>
<accession>T1HER8</accession>